<comment type="subcellular location">
    <subcellularLocation>
        <location evidence="1">Nucleus</location>
    </subcellularLocation>
</comment>
<evidence type="ECO:0000313" key="11">
    <source>
        <dbReference type="EMBL" id="KAG7575351.1"/>
    </source>
</evidence>
<protein>
    <recommendedName>
        <fullName evidence="13">ATP-dependent RNA helicase DOB1</fullName>
    </recommendedName>
</protein>
<dbReference type="GO" id="GO:0005634">
    <property type="term" value="C:nucleus"/>
    <property type="evidence" value="ECO:0007669"/>
    <property type="project" value="UniProtKB-SubCell"/>
</dbReference>
<dbReference type="OrthoDB" id="64767at2759"/>
<dbReference type="SMART" id="SM00490">
    <property type="entry name" value="HELICc"/>
    <property type="match status" value="1"/>
</dbReference>
<evidence type="ECO:0000256" key="6">
    <source>
        <dbReference type="ARBA" id="ARBA00022840"/>
    </source>
</evidence>
<dbReference type="InterPro" id="IPR014001">
    <property type="entry name" value="Helicase_ATP-bd"/>
</dbReference>
<dbReference type="InterPro" id="IPR011545">
    <property type="entry name" value="DEAD/DEAH_box_helicase_dom"/>
</dbReference>
<dbReference type="FunFam" id="1.10.3380.30:FF:000003">
    <property type="entry name" value="ATP dependent RNA helicase (Dob1)"/>
    <property type="match status" value="1"/>
</dbReference>
<dbReference type="PANTHER" id="PTHR12131">
    <property type="entry name" value="ATP-DEPENDENT RNA AND DNA HELICASE"/>
    <property type="match status" value="1"/>
</dbReference>
<dbReference type="FunFam" id="3.40.50.300:FF:000141">
    <property type="entry name" value="ATP-dependent RNA helicase DOB1"/>
    <property type="match status" value="1"/>
</dbReference>
<evidence type="ECO:0000256" key="4">
    <source>
        <dbReference type="ARBA" id="ARBA00022801"/>
    </source>
</evidence>
<comment type="similarity">
    <text evidence="2">Belongs to the helicase family. SKI2 subfamily.</text>
</comment>
<evidence type="ECO:0008006" key="13">
    <source>
        <dbReference type="Google" id="ProtNLM"/>
    </source>
</evidence>
<organism evidence="11 12">
    <name type="scientific">Filobasidium floriforme</name>
    <dbReference type="NCBI Taxonomy" id="5210"/>
    <lineage>
        <taxon>Eukaryota</taxon>
        <taxon>Fungi</taxon>
        <taxon>Dikarya</taxon>
        <taxon>Basidiomycota</taxon>
        <taxon>Agaricomycotina</taxon>
        <taxon>Tremellomycetes</taxon>
        <taxon>Filobasidiales</taxon>
        <taxon>Filobasidiaceae</taxon>
        <taxon>Filobasidium</taxon>
    </lineage>
</organism>
<dbReference type="GO" id="GO:0000460">
    <property type="term" value="P:maturation of 5.8S rRNA"/>
    <property type="evidence" value="ECO:0007669"/>
    <property type="project" value="TreeGrafter"/>
</dbReference>
<dbReference type="SUPFAM" id="SSF52540">
    <property type="entry name" value="P-loop containing nucleoside triphosphate hydrolases"/>
    <property type="match status" value="1"/>
</dbReference>
<evidence type="ECO:0000259" key="9">
    <source>
        <dbReference type="PROSITE" id="PS51192"/>
    </source>
</evidence>
<dbReference type="Gene3D" id="3.40.50.300">
    <property type="entry name" value="P-loop containing nucleotide triphosphate hydrolases"/>
    <property type="match status" value="2"/>
</dbReference>
<dbReference type="AlphaFoldDB" id="A0A8K0JTA6"/>
<evidence type="ECO:0000256" key="7">
    <source>
        <dbReference type="ARBA" id="ARBA00023242"/>
    </source>
</evidence>
<name>A0A8K0JTA6_9TREE</name>
<keyword evidence="3" id="KW-0547">Nucleotide-binding</keyword>
<dbReference type="PIRSF" id="PIRSF005198">
    <property type="entry name" value="Antiviral_helicase_SKI2"/>
    <property type="match status" value="1"/>
</dbReference>
<dbReference type="PROSITE" id="PS51192">
    <property type="entry name" value="HELICASE_ATP_BIND_1"/>
    <property type="match status" value="1"/>
</dbReference>
<accession>A0A8K0JTA6</accession>
<dbReference type="GO" id="GO:0006401">
    <property type="term" value="P:RNA catabolic process"/>
    <property type="evidence" value="ECO:0007669"/>
    <property type="project" value="InterPro"/>
</dbReference>
<dbReference type="Pfam" id="PF21408">
    <property type="entry name" value="MTR4-like_stalk"/>
    <property type="match status" value="1"/>
</dbReference>
<dbReference type="Gene3D" id="1.10.3380.30">
    <property type="match status" value="1"/>
</dbReference>
<dbReference type="Proteomes" id="UP000812966">
    <property type="component" value="Unassembled WGS sequence"/>
</dbReference>
<sequence>MDDDMFSMLNKTKKVKKSKTVIPQGTSSSKAAGKRRARSDSQEAASQASVTEDGPSERKKAKVQTTDVDPMEALERGTGGSNAGDQTMEDVEQSNGNVGDASIDVELPSESSKPMPVVTDDFEQEAEREVAATSGFAKVEEGEKMRLVHQVRHQVALPPDYPYVPISTHIPKDPPARSYKFTLDPFQRVAVNSIERNESVLVSAHTSAGKTVVAEYAIATCLNEKKRVVYTSPIKALSNQKYRELQAEFGDVGLMTGDVTINPSASCLVMTTEILRSMLYRGSEVMREVAWVVFDEIHYMRDKDRGVVWEETIILLPHSVRYVFLSATIPNSMQFAEWIAKLHNQPCHVVYTDFRPTPLQHYMFPEGGDGMYLVVDEKSTFREDNFQKAMGSLAARSGEDPANPNGGKGRQGKTRKGKPQGEASDIYKLVKMIMLKNLNPVIVFAFSKRECESLAMQMSKINMNKEEESLSVENIFNNALGGLNDEDKQLPQIGHILPLLRRGIGVHHGGLLPLLKEVIEILFQEGLIKVLFATETFSIGLNMPAKTVVFTSVQKFDGKEFRHLSGGEYIQMSGRAGRRGLDARGIVIMMCEQKLEPEAAKGMVKGQADRLDSAFHLGYNMILNLMRVEGVSPEYMLERCFYQFQNTANIPVLEDELRDLQKKEKAVKIDRRDEIEEYHEIRDSLIKQRGDYQAVITEPSYALPFLQSGRVVRVVDGKRDFGWGIVLQSERRHWPMVRGAPSKPADVKASDEHIVFVLLNCAANARVDSRDKSGSAIQTIQPAGDGPGEPVIVPVLLSCIESFSVVRTHIGRDLRMLQPRQEAYARIKMLLTQRGGKVPVLDPVANMGIKDEGFKKLVKRIASYEQKLQALDIAKSPDLERLYNEYSDYVDLKSTIRAVKRKITQVQNVLQLEELKNRQRVLRRLGFTSADDVLSEKARVACEISTGDELLLTEMIFSGAFNDLTPAQCAAVLVCFVFDEKSETKPKLPNEVQAAFRTLREQAKTIAQISVESRLPIVPDEYVNSFKPELSEAVFRWCNGASFAELCKMCDVFEGSLIRCFRRLGELLRQMAAAARVIGSDSLEKTFEESLKMLERTNSIIFSPSLYL</sequence>
<dbReference type="InterPro" id="IPR027417">
    <property type="entry name" value="P-loop_NTPase"/>
</dbReference>
<dbReference type="SMART" id="SM01142">
    <property type="entry name" value="DSHCT"/>
    <property type="match status" value="1"/>
</dbReference>
<dbReference type="InterPro" id="IPR012961">
    <property type="entry name" value="Ski2/MTR4_C"/>
</dbReference>
<gene>
    <name evidence="11" type="ORF">FFLO_00341</name>
</gene>
<dbReference type="Gene3D" id="2.40.30.300">
    <property type="match status" value="1"/>
</dbReference>
<feature type="region of interest" description="Disordered" evidence="8">
    <location>
        <begin position="393"/>
        <end position="421"/>
    </location>
</feature>
<evidence type="ECO:0000256" key="2">
    <source>
        <dbReference type="ARBA" id="ARBA00010140"/>
    </source>
</evidence>
<evidence type="ECO:0000256" key="8">
    <source>
        <dbReference type="SAM" id="MobiDB-lite"/>
    </source>
</evidence>
<dbReference type="CDD" id="cd18795">
    <property type="entry name" value="SF2_C_Ski2"/>
    <property type="match status" value="1"/>
</dbReference>
<dbReference type="InterPro" id="IPR016438">
    <property type="entry name" value="SKI2-like"/>
</dbReference>
<dbReference type="GO" id="GO:0003724">
    <property type="term" value="F:RNA helicase activity"/>
    <property type="evidence" value="ECO:0007669"/>
    <property type="project" value="InterPro"/>
</dbReference>
<evidence type="ECO:0000313" key="12">
    <source>
        <dbReference type="Proteomes" id="UP000812966"/>
    </source>
</evidence>
<dbReference type="InterPro" id="IPR001650">
    <property type="entry name" value="Helicase_C-like"/>
</dbReference>
<keyword evidence="7" id="KW-0539">Nucleus</keyword>
<dbReference type="GO" id="GO:0016787">
    <property type="term" value="F:hydrolase activity"/>
    <property type="evidence" value="ECO:0007669"/>
    <property type="project" value="UniProtKB-KW"/>
</dbReference>
<evidence type="ECO:0000256" key="1">
    <source>
        <dbReference type="ARBA" id="ARBA00004123"/>
    </source>
</evidence>
<feature type="domain" description="Helicase C-terminal" evidence="10">
    <location>
        <begin position="425"/>
        <end position="629"/>
    </location>
</feature>
<keyword evidence="4" id="KW-0378">Hydrolase</keyword>
<evidence type="ECO:0000259" key="10">
    <source>
        <dbReference type="PROSITE" id="PS51194"/>
    </source>
</evidence>
<evidence type="ECO:0000256" key="3">
    <source>
        <dbReference type="ARBA" id="ARBA00022741"/>
    </source>
</evidence>
<dbReference type="SMART" id="SM00487">
    <property type="entry name" value="DEXDc"/>
    <property type="match status" value="1"/>
</dbReference>
<dbReference type="GO" id="GO:0005524">
    <property type="term" value="F:ATP binding"/>
    <property type="evidence" value="ECO:0007669"/>
    <property type="project" value="UniProtKB-KW"/>
</dbReference>
<dbReference type="CDD" id="cd18024">
    <property type="entry name" value="DEXHc_Mtr4-like"/>
    <property type="match status" value="1"/>
</dbReference>
<dbReference type="EMBL" id="JABELV010000004">
    <property type="protein sequence ID" value="KAG7575351.1"/>
    <property type="molecule type" value="Genomic_DNA"/>
</dbReference>
<keyword evidence="12" id="KW-1185">Reference proteome</keyword>
<dbReference type="Pfam" id="PF13234">
    <property type="entry name" value="MTR4_beta-barrel"/>
    <property type="match status" value="1"/>
</dbReference>
<keyword evidence="5" id="KW-0347">Helicase</keyword>
<dbReference type="PROSITE" id="PS51194">
    <property type="entry name" value="HELICASE_CTER"/>
    <property type="match status" value="1"/>
</dbReference>
<feature type="domain" description="Helicase ATP-binding" evidence="9">
    <location>
        <begin position="191"/>
        <end position="347"/>
    </location>
</feature>
<comment type="caution">
    <text evidence="11">The sequence shown here is derived from an EMBL/GenBank/DDBJ whole genome shotgun (WGS) entry which is preliminary data.</text>
</comment>
<proteinExistence type="inferred from homology"/>
<dbReference type="Pfam" id="PF00271">
    <property type="entry name" value="Helicase_C"/>
    <property type="match status" value="1"/>
</dbReference>
<dbReference type="InterPro" id="IPR025696">
    <property type="entry name" value="Beta-barrel_MTR4"/>
</dbReference>
<dbReference type="InterPro" id="IPR048392">
    <property type="entry name" value="MTR4-like_stalk"/>
</dbReference>
<dbReference type="InterPro" id="IPR050699">
    <property type="entry name" value="RNA-DNA_Helicase"/>
</dbReference>
<evidence type="ECO:0000256" key="5">
    <source>
        <dbReference type="ARBA" id="ARBA00022806"/>
    </source>
</evidence>
<keyword evidence="6" id="KW-0067">ATP-binding</keyword>
<reference evidence="11" key="1">
    <citation type="submission" date="2020-04" db="EMBL/GenBank/DDBJ databases">
        <title>Analysis of mating type loci in Filobasidium floriforme.</title>
        <authorList>
            <person name="Nowrousian M."/>
        </authorList>
    </citation>
    <scope>NUCLEOTIDE SEQUENCE</scope>
    <source>
        <strain evidence="11">CBS 6242</strain>
    </source>
</reference>
<dbReference type="Pfam" id="PF08148">
    <property type="entry name" value="DSHCT"/>
    <property type="match status" value="1"/>
</dbReference>
<feature type="region of interest" description="Disordered" evidence="8">
    <location>
        <begin position="1"/>
        <end position="116"/>
    </location>
</feature>
<dbReference type="FunFam" id="3.40.50.300:FF:000083">
    <property type="entry name" value="ATP-dependent RNA helicase DOB1"/>
    <property type="match status" value="1"/>
</dbReference>
<dbReference type="GO" id="GO:0003723">
    <property type="term" value="F:RNA binding"/>
    <property type="evidence" value="ECO:0007669"/>
    <property type="project" value="InterPro"/>
</dbReference>
<dbReference type="Pfam" id="PF00270">
    <property type="entry name" value="DEAD"/>
    <property type="match status" value="1"/>
</dbReference>
<dbReference type="PANTHER" id="PTHR12131:SF7">
    <property type="entry name" value="EXOSOME RNA HELICASE MTR4"/>
    <property type="match status" value="1"/>
</dbReference>